<feature type="domain" description="Nitroreductase" evidence="1">
    <location>
        <begin position="120"/>
        <end position="305"/>
    </location>
</feature>
<dbReference type="Gene3D" id="3.40.109.10">
    <property type="entry name" value="NADH Oxidase"/>
    <property type="match status" value="1"/>
</dbReference>
<dbReference type="OrthoDB" id="8156917at2"/>
<protein>
    <submittedName>
        <fullName evidence="2">Nitroreductase</fullName>
    </submittedName>
</protein>
<keyword evidence="3" id="KW-1185">Reference proteome</keyword>
<dbReference type="InterPro" id="IPR050627">
    <property type="entry name" value="Nitroreductase/BluB"/>
</dbReference>
<evidence type="ECO:0000259" key="1">
    <source>
        <dbReference type="Pfam" id="PF00881"/>
    </source>
</evidence>
<dbReference type="GO" id="GO:0016491">
    <property type="term" value="F:oxidoreductase activity"/>
    <property type="evidence" value="ECO:0007669"/>
    <property type="project" value="InterPro"/>
</dbReference>
<dbReference type="STRING" id="504805.SAMN05421505_13340"/>
<evidence type="ECO:0000313" key="3">
    <source>
        <dbReference type="Proteomes" id="UP000198923"/>
    </source>
</evidence>
<dbReference type="Pfam" id="PF00881">
    <property type="entry name" value="Nitroreductase"/>
    <property type="match status" value="1"/>
</dbReference>
<accession>A0A1G8HPS2</accession>
<dbReference type="PANTHER" id="PTHR23026">
    <property type="entry name" value="NADPH NITROREDUCTASE"/>
    <property type="match status" value="1"/>
</dbReference>
<name>A0A1G8HPS2_9ACTN</name>
<reference evidence="2 3" key="1">
    <citation type="submission" date="2016-10" db="EMBL/GenBank/DDBJ databases">
        <authorList>
            <person name="de Groot N.N."/>
        </authorList>
    </citation>
    <scope>NUCLEOTIDE SEQUENCE [LARGE SCALE GENOMIC DNA]</scope>
    <source>
        <strain evidence="2 3">CPCC 201354</strain>
    </source>
</reference>
<dbReference type="Proteomes" id="UP000198923">
    <property type="component" value="Unassembled WGS sequence"/>
</dbReference>
<dbReference type="RefSeq" id="WP_093174063.1">
    <property type="nucleotide sequence ID" value="NZ_FNCN01000033.1"/>
</dbReference>
<dbReference type="NCBIfam" id="NF047509">
    <property type="entry name" value="Rv3131_FMN_oxido"/>
    <property type="match status" value="1"/>
</dbReference>
<sequence length="326" mass="35061">MRGPTGEETTAVLRGAIGAALWAPSVHNTQPWSFGLSGGELSLRADVDRLLRAGDVSGREMLVSCGAALCNVQMALLAGGHTPEVRVLPDPDRPNLLATVRLGEDVEADEHSRMLFGEVERRRTHRGGFTDVPVPDGLIDALVREAAAVGVRLTPVLAPSGVRVIAALTAAAEEIQEHDLDFSLELLRWARPPGDERGEGVPAGGYPAEPETAFAQRDYAHGKGWGYEAEPGATAGTVAVLTTVEDRRKDWLAAGQALQRVLLRASASGVSAAFHTQALEMHHLREFLREELLSNEHPQMIMRLGVAKEGPVPPRRALDDVLDTDR</sequence>
<dbReference type="InterPro" id="IPR029479">
    <property type="entry name" value="Nitroreductase"/>
</dbReference>
<evidence type="ECO:0000313" key="2">
    <source>
        <dbReference type="EMBL" id="SDI08656.1"/>
    </source>
</evidence>
<organism evidence="2 3">
    <name type="scientific">Sinosporangium album</name>
    <dbReference type="NCBI Taxonomy" id="504805"/>
    <lineage>
        <taxon>Bacteria</taxon>
        <taxon>Bacillati</taxon>
        <taxon>Actinomycetota</taxon>
        <taxon>Actinomycetes</taxon>
        <taxon>Streptosporangiales</taxon>
        <taxon>Streptosporangiaceae</taxon>
        <taxon>Sinosporangium</taxon>
    </lineage>
</organism>
<dbReference type="EMBL" id="FNCN01000033">
    <property type="protein sequence ID" value="SDI08656.1"/>
    <property type="molecule type" value="Genomic_DNA"/>
</dbReference>
<proteinExistence type="predicted"/>
<dbReference type="PANTHER" id="PTHR23026:SF123">
    <property type="entry name" value="NAD(P)H NITROREDUCTASE RV3131-RELATED"/>
    <property type="match status" value="1"/>
</dbReference>
<dbReference type="InterPro" id="IPR000415">
    <property type="entry name" value="Nitroreductase-like"/>
</dbReference>
<gene>
    <name evidence="2" type="ORF">SAMN05421505_13340</name>
</gene>
<dbReference type="AlphaFoldDB" id="A0A1G8HPS2"/>
<dbReference type="SUPFAM" id="SSF55469">
    <property type="entry name" value="FMN-dependent nitroreductase-like"/>
    <property type="match status" value="2"/>
</dbReference>